<dbReference type="EnsemblMetazoa" id="AALB014892-RA">
    <property type="protein sequence ID" value="AALB014892-PA"/>
    <property type="gene ID" value="AALB014892"/>
</dbReference>
<reference evidence="1" key="2">
    <citation type="submission" date="2022-08" db="UniProtKB">
        <authorList>
            <consortium name="EnsemblMetazoa"/>
        </authorList>
    </citation>
    <scope>IDENTIFICATION</scope>
    <source>
        <strain evidence="1">STECLA/ALBI9_A</strain>
    </source>
</reference>
<evidence type="ECO:0000313" key="1">
    <source>
        <dbReference type="EnsemblMetazoa" id="AALB014892-PA"/>
    </source>
</evidence>
<sequence length="46" mass="5165">MTTSGPGSTTKKRRRLISCIRRFGDRGGFRLTYRTTISDSNSANIQ</sequence>
<proteinExistence type="predicted"/>
<accession>A0A182FZ72</accession>
<dbReference type="AlphaFoldDB" id="A0A182FZ72"/>
<dbReference type="VEuPathDB" id="VectorBase:AALB20_038653"/>
<dbReference type="Proteomes" id="UP000069272">
    <property type="component" value="Unassembled WGS sequence"/>
</dbReference>
<evidence type="ECO:0000313" key="2">
    <source>
        <dbReference type="Proteomes" id="UP000069272"/>
    </source>
</evidence>
<protein>
    <submittedName>
        <fullName evidence="1">Uncharacterized protein</fullName>
    </submittedName>
</protein>
<keyword evidence="2" id="KW-1185">Reference proteome</keyword>
<name>A0A182FZ72_ANOAL</name>
<organism evidence="1 2">
    <name type="scientific">Anopheles albimanus</name>
    <name type="common">New world malaria mosquito</name>
    <dbReference type="NCBI Taxonomy" id="7167"/>
    <lineage>
        <taxon>Eukaryota</taxon>
        <taxon>Metazoa</taxon>
        <taxon>Ecdysozoa</taxon>
        <taxon>Arthropoda</taxon>
        <taxon>Hexapoda</taxon>
        <taxon>Insecta</taxon>
        <taxon>Pterygota</taxon>
        <taxon>Neoptera</taxon>
        <taxon>Endopterygota</taxon>
        <taxon>Diptera</taxon>
        <taxon>Nematocera</taxon>
        <taxon>Culicoidea</taxon>
        <taxon>Culicidae</taxon>
        <taxon>Anophelinae</taxon>
        <taxon>Anopheles</taxon>
    </lineage>
</organism>
<reference evidence="2" key="1">
    <citation type="journal article" date="2017" name="G3 (Bethesda)">
        <title>The Physical Genome Mapping of Anopheles albimanus Corrected Scaffold Misassemblies and Identified Interarm Rearrangements in Genus Anopheles.</title>
        <authorList>
            <person name="Artemov G.N."/>
            <person name="Peery A.N."/>
            <person name="Jiang X."/>
            <person name="Tu Z."/>
            <person name="Stegniy V.N."/>
            <person name="Sharakhova M.V."/>
            <person name="Sharakhov I.V."/>
        </authorList>
    </citation>
    <scope>NUCLEOTIDE SEQUENCE [LARGE SCALE GENOMIC DNA]</scope>
    <source>
        <strain evidence="2">STECLA/ALBI9_A</strain>
    </source>
</reference>
<dbReference type="VEuPathDB" id="VectorBase:AALB014892"/>